<keyword evidence="2" id="KW-1185">Reference proteome</keyword>
<dbReference type="InterPro" id="IPR036047">
    <property type="entry name" value="F-box-like_dom_sf"/>
</dbReference>
<sequence>MIYQILVSKILSLLSAKEAVRTSVMSKAWEYQWTSINTIKIDDSELVNPYGSTRKYEAVDFIVRIIILCNGPRKTFHLSLPKQHYNSGDMARWIKYILLKEVEDLKISFNHEGLVLPRSLFTSTSLTKLDLQSLLISQQRIGYHT</sequence>
<dbReference type="EMBL" id="KQ995246">
    <property type="protein sequence ID" value="KZV47598.1"/>
    <property type="molecule type" value="Genomic_DNA"/>
</dbReference>
<accession>A0A2Z7CKY7</accession>
<dbReference type="Proteomes" id="UP000250235">
    <property type="component" value="Unassembled WGS sequence"/>
</dbReference>
<dbReference type="OrthoDB" id="888406at2759"/>
<organism evidence="1 2">
    <name type="scientific">Dorcoceras hygrometricum</name>
    <dbReference type="NCBI Taxonomy" id="472368"/>
    <lineage>
        <taxon>Eukaryota</taxon>
        <taxon>Viridiplantae</taxon>
        <taxon>Streptophyta</taxon>
        <taxon>Embryophyta</taxon>
        <taxon>Tracheophyta</taxon>
        <taxon>Spermatophyta</taxon>
        <taxon>Magnoliopsida</taxon>
        <taxon>eudicotyledons</taxon>
        <taxon>Gunneridae</taxon>
        <taxon>Pentapetalae</taxon>
        <taxon>asterids</taxon>
        <taxon>lamiids</taxon>
        <taxon>Lamiales</taxon>
        <taxon>Gesneriaceae</taxon>
        <taxon>Didymocarpoideae</taxon>
        <taxon>Trichosporeae</taxon>
        <taxon>Loxocarpinae</taxon>
        <taxon>Dorcoceras</taxon>
    </lineage>
</organism>
<evidence type="ECO:0000313" key="1">
    <source>
        <dbReference type="EMBL" id="KZV47598.1"/>
    </source>
</evidence>
<dbReference type="PANTHER" id="PTHR31293:SF12">
    <property type="entry name" value="RNI-LIKE SUPERFAMILY PROTEIN"/>
    <property type="match status" value="1"/>
</dbReference>
<name>A0A2Z7CKY7_9LAMI</name>
<protein>
    <submittedName>
        <fullName evidence="1">F-box/FBD/LRR-repeat protein-like</fullName>
    </submittedName>
</protein>
<proteinExistence type="predicted"/>
<dbReference type="PANTHER" id="PTHR31293">
    <property type="entry name" value="RNI-LIKE SUPERFAMILY PROTEIN"/>
    <property type="match status" value="1"/>
</dbReference>
<reference evidence="1 2" key="1">
    <citation type="journal article" date="2015" name="Proc. Natl. Acad. Sci. U.S.A.">
        <title>The resurrection genome of Boea hygrometrica: A blueprint for survival of dehydration.</title>
        <authorList>
            <person name="Xiao L."/>
            <person name="Yang G."/>
            <person name="Zhang L."/>
            <person name="Yang X."/>
            <person name="Zhao S."/>
            <person name="Ji Z."/>
            <person name="Zhou Q."/>
            <person name="Hu M."/>
            <person name="Wang Y."/>
            <person name="Chen M."/>
            <person name="Xu Y."/>
            <person name="Jin H."/>
            <person name="Xiao X."/>
            <person name="Hu G."/>
            <person name="Bao F."/>
            <person name="Hu Y."/>
            <person name="Wan P."/>
            <person name="Li L."/>
            <person name="Deng X."/>
            <person name="Kuang T."/>
            <person name="Xiang C."/>
            <person name="Zhu J.K."/>
            <person name="Oliver M.J."/>
            <person name="He Y."/>
        </authorList>
    </citation>
    <scope>NUCLEOTIDE SEQUENCE [LARGE SCALE GENOMIC DNA]</scope>
    <source>
        <strain evidence="2">cv. XS01</strain>
    </source>
</reference>
<dbReference type="InterPro" id="IPR055294">
    <property type="entry name" value="FBL60-like"/>
</dbReference>
<dbReference type="AlphaFoldDB" id="A0A2Z7CKY7"/>
<dbReference type="SUPFAM" id="SSF81383">
    <property type="entry name" value="F-box domain"/>
    <property type="match status" value="1"/>
</dbReference>
<evidence type="ECO:0000313" key="2">
    <source>
        <dbReference type="Proteomes" id="UP000250235"/>
    </source>
</evidence>
<gene>
    <name evidence="1" type="ORF">F511_12867</name>
</gene>